<keyword evidence="1" id="KW-0732">Signal</keyword>
<dbReference type="Pfam" id="PF11231">
    <property type="entry name" value="DUF3034"/>
    <property type="match status" value="1"/>
</dbReference>
<reference evidence="2 3" key="1">
    <citation type="submission" date="2019-01" db="EMBL/GenBank/DDBJ databases">
        <authorList>
            <person name="Chen W.-M."/>
        </authorList>
    </citation>
    <scope>NUCLEOTIDE SEQUENCE [LARGE SCALE GENOMIC DNA]</scope>
    <source>
        <strain evidence="2 3">TLA-22</strain>
    </source>
</reference>
<protein>
    <submittedName>
        <fullName evidence="2">DUF3034 family protein</fullName>
    </submittedName>
</protein>
<dbReference type="Proteomes" id="UP000282977">
    <property type="component" value="Unassembled WGS sequence"/>
</dbReference>
<organism evidence="2 3">
    <name type="scientific">Sphingobium algorifonticola</name>
    <dbReference type="NCBI Taxonomy" id="2008318"/>
    <lineage>
        <taxon>Bacteria</taxon>
        <taxon>Pseudomonadati</taxon>
        <taxon>Pseudomonadota</taxon>
        <taxon>Alphaproteobacteria</taxon>
        <taxon>Sphingomonadales</taxon>
        <taxon>Sphingomonadaceae</taxon>
        <taxon>Sphingobium</taxon>
    </lineage>
</organism>
<feature type="signal peptide" evidence="1">
    <location>
        <begin position="1"/>
        <end position="24"/>
    </location>
</feature>
<dbReference type="OrthoDB" id="9126735at2"/>
<feature type="chain" id="PRO_5019123935" evidence="1">
    <location>
        <begin position="25"/>
        <end position="292"/>
    </location>
</feature>
<name>A0A437J8Z7_9SPHN</name>
<comment type="caution">
    <text evidence="2">The sequence shown here is derived from an EMBL/GenBank/DDBJ whole genome shotgun (WGS) entry which is preliminary data.</text>
</comment>
<evidence type="ECO:0000256" key="1">
    <source>
        <dbReference type="SAM" id="SignalP"/>
    </source>
</evidence>
<dbReference type="EMBL" id="RZUL01000002">
    <property type="protein sequence ID" value="RVT41979.1"/>
    <property type="molecule type" value="Genomic_DNA"/>
</dbReference>
<dbReference type="RefSeq" id="WP_127690169.1">
    <property type="nucleotide sequence ID" value="NZ_RZUL01000002.1"/>
</dbReference>
<evidence type="ECO:0000313" key="3">
    <source>
        <dbReference type="Proteomes" id="UP000282977"/>
    </source>
</evidence>
<sequence length="292" mass="30947">MTTRCLTLAPVMAALGLATAPAAAEPLRNGGKLLLTNGISSIEGASGGGLTPWATIAGNETRDGIGASAHATIVELKDYDYQSAGISVGLFDRVELSFARQDFNTNEIGGALGLGNDYAFGQDIFGAKVKLAGDLVYDAPLMPAIAVGVQYKKSRNDAVVRLLGATDDDGIDYYLSATKLFLSRSILVNATVRLTKANQNGLLGYGGDRNDDYSVQFEGSMAWQLSRRLAIGGEYRTKPNNLGVAKEDDWFDAFAAYAVNRHLTATVAYADLGSIATIDKQRGVLFSLQAAF</sequence>
<dbReference type="AlphaFoldDB" id="A0A437J8Z7"/>
<keyword evidence="3" id="KW-1185">Reference proteome</keyword>
<dbReference type="InterPro" id="IPR021393">
    <property type="entry name" value="DUF3034"/>
</dbReference>
<gene>
    <name evidence="2" type="ORF">ENE74_06940</name>
</gene>
<accession>A0A437J8Z7</accession>
<proteinExistence type="predicted"/>
<evidence type="ECO:0000313" key="2">
    <source>
        <dbReference type="EMBL" id="RVT41979.1"/>
    </source>
</evidence>